<evidence type="ECO:0000313" key="4">
    <source>
        <dbReference type="EMBL" id="BDG03631.1"/>
    </source>
</evidence>
<name>A0ABM7WVV5_9BACT</name>
<feature type="compositionally biased region" description="Low complexity" evidence="1">
    <location>
        <begin position="28"/>
        <end position="43"/>
    </location>
</feature>
<dbReference type="InterPro" id="IPR011249">
    <property type="entry name" value="Metalloenz_LuxS/M16"/>
</dbReference>
<feature type="compositionally biased region" description="Pro residues" evidence="1">
    <location>
        <begin position="510"/>
        <end position="534"/>
    </location>
</feature>
<evidence type="ECO:0008006" key="6">
    <source>
        <dbReference type="Google" id="ProtNLM"/>
    </source>
</evidence>
<feature type="region of interest" description="Disordered" evidence="1">
    <location>
        <begin position="18"/>
        <end position="67"/>
    </location>
</feature>
<protein>
    <recommendedName>
        <fullName evidence="6">Peptidase M16 domain protein</fullName>
    </recommendedName>
</protein>
<dbReference type="InterPro" id="IPR007863">
    <property type="entry name" value="Peptidase_M16_C"/>
</dbReference>
<sequence length="546" mass="57593">MTRRTFRLLPLALALACAAPRPPPPAEPQKAAPAQATQQTQAAPQPPPGPDRSRPPELGPAPELELPAQKHFTLANGLKVRLVERHRLPIVALHLVVDAGGIHDPPKLPGLASFTAAMLTEGGTRTRSATRISDDVGFLGASLSSGATQDSAFVSGASLSRHVPKLLEIFADVAMNPAFPRKDFLRVQDQRKVTLLQQRDQPQTVATKAFTNVFWGSGSPYAHYVLGTEASVAATRPEDLSRYHARLWRPDGAELVVVGDVTEAALRPVLERTLGKWKKGGPSPVPRQGPLAAPHRTVLIEKADAPQSALLLGMPGVERASKDYVPATVLFQVLGGGTSSRLFRNLREEKGYTYGLGAGADARRLAGVSVVRGNVKADVTGPALKEILAELDRLRKEPVADEELADAKAALVRSLPADFATVGGVAGRIAELVVYGLPDDYWNGYADAVKKVTAEDVRRVADRVLDPARATLVLVGTPEVVSPQLAALPIGPVEVRPPPGEPPGKKGPAAPRPPMPARAPGPTPPPAAMPPPAMHPGAAPTAPAGH</sequence>
<dbReference type="EMBL" id="AP025591">
    <property type="protein sequence ID" value="BDG03631.1"/>
    <property type="molecule type" value="Genomic_DNA"/>
</dbReference>
<feature type="compositionally biased region" description="Low complexity" evidence="1">
    <location>
        <begin position="535"/>
        <end position="546"/>
    </location>
</feature>
<feature type="region of interest" description="Disordered" evidence="1">
    <location>
        <begin position="490"/>
        <end position="546"/>
    </location>
</feature>
<dbReference type="Proteomes" id="UP001162891">
    <property type="component" value="Chromosome"/>
</dbReference>
<dbReference type="RefSeq" id="WP_248361798.1">
    <property type="nucleotide sequence ID" value="NZ_AP025591.1"/>
</dbReference>
<dbReference type="Pfam" id="PF00675">
    <property type="entry name" value="Peptidase_M16"/>
    <property type="match status" value="1"/>
</dbReference>
<evidence type="ECO:0000313" key="5">
    <source>
        <dbReference type="Proteomes" id="UP001162891"/>
    </source>
</evidence>
<dbReference type="Gene3D" id="3.30.830.10">
    <property type="entry name" value="Metalloenzyme, LuxS/M16 peptidase-like"/>
    <property type="match status" value="2"/>
</dbReference>
<dbReference type="InterPro" id="IPR011765">
    <property type="entry name" value="Pept_M16_N"/>
</dbReference>
<feature type="domain" description="Peptidase M16 N-terminal" evidence="2">
    <location>
        <begin position="85"/>
        <end position="211"/>
    </location>
</feature>
<dbReference type="SUPFAM" id="SSF63411">
    <property type="entry name" value="LuxS/MPP-like metallohydrolase"/>
    <property type="match status" value="2"/>
</dbReference>
<evidence type="ECO:0000259" key="2">
    <source>
        <dbReference type="Pfam" id="PF00675"/>
    </source>
</evidence>
<accession>A0ABM7WVV5</accession>
<dbReference type="PANTHER" id="PTHR11851:SF224">
    <property type="entry name" value="PROCESSING PROTEASE"/>
    <property type="match status" value="1"/>
</dbReference>
<evidence type="ECO:0000259" key="3">
    <source>
        <dbReference type="Pfam" id="PF05193"/>
    </source>
</evidence>
<dbReference type="InterPro" id="IPR050361">
    <property type="entry name" value="MPP/UQCRC_Complex"/>
</dbReference>
<evidence type="ECO:0000256" key="1">
    <source>
        <dbReference type="SAM" id="MobiDB-lite"/>
    </source>
</evidence>
<proteinExistence type="predicted"/>
<organism evidence="4 5">
    <name type="scientific">Anaeromyxobacter oryzae</name>
    <dbReference type="NCBI Taxonomy" id="2918170"/>
    <lineage>
        <taxon>Bacteria</taxon>
        <taxon>Pseudomonadati</taxon>
        <taxon>Myxococcota</taxon>
        <taxon>Myxococcia</taxon>
        <taxon>Myxococcales</taxon>
        <taxon>Cystobacterineae</taxon>
        <taxon>Anaeromyxobacteraceae</taxon>
        <taxon>Anaeromyxobacter</taxon>
    </lineage>
</organism>
<dbReference type="PANTHER" id="PTHR11851">
    <property type="entry name" value="METALLOPROTEASE"/>
    <property type="match status" value="1"/>
</dbReference>
<feature type="domain" description="Peptidase M16 C-terminal" evidence="3">
    <location>
        <begin position="237"/>
        <end position="411"/>
    </location>
</feature>
<dbReference type="Pfam" id="PF05193">
    <property type="entry name" value="Peptidase_M16_C"/>
    <property type="match status" value="1"/>
</dbReference>
<gene>
    <name evidence="4" type="ORF">AMOR_26270</name>
</gene>
<reference evidence="5" key="1">
    <citation type="journal article" date="2022" name="Int. J. Syst. Evol. Microbiol.">
        <title>Anaeromyxobacter oryzae sp. nov., Anaeromyxobacter diazotrophicus sp. nov. and Anaeromyxobacter paludicola sp. nov., isolated from paddy soils.</title>
        <authorList>
            <person name="Itoh H."/>
            <person name="Xu Z."/>
            <person name="Mise K."/>
            <person name="Masuda Y."/>
            <person name="Ushijima N."/>
            <person name="Hayakawa C."/>
            <person name="Shiratori Y."/>
            <person name="Senoo K."/>
        </authorList>
    </citation>
    <scope>NUCLEOTIDE SEQUENCE [LARGE SCALE GENOMIC DNA]</scope>
    <source>
        <strain evidence="5">Red232</strain>
    </source>
</reference>
<keyword evidence="5" id="KW-1185">Reference proteome</keyword>